<accession>C6LBS4</accession>
<dbReference type="RefSeq" id="WP_006860866.1">
    <property type="nucleotide sequence ID" value="NZ_ACCL02000004.1"/>
</dbReference>
<proteinExistence type="predicted"/>
<evidence type="ECO:0000313" key="2">
    <source>
        <dbReference type="Proteomes" id="UP000005561"/>
    </source>
</evidence>
<gene>
    <name evidence="1" type="ORF">BRYFOR_06069</name>
</gene>
<dbReference type="EMBL" id="ACCL02000004">
    <property type="protein sequence ID" value="EET61877.1"/>
    <property type="molecule type" value="Genomic_DNA"/>
</dbReference>
<dbReference type="AlphaFoldDB" id="C6LBS4"/>
<reference evidence="1" key="1">
    <citation type="submission" date="2009-07" db="EMBL/GenBank/DDBJ databases">
        <authorList>
            <person name="Weinstock G."/>
            <person name="Sodergren E."/>
            <person name="Clifton S."/>
            <person name="Fulton L."/>
            <person name="Fulton B."/>
            <person name="Courtney L."/>
            <person name="Fronick C."/>
            <person name="Harrison M."/>
            <person name="Strong C."/>
            <person name="Farmer C."/>
            <person name="Delahaunty K."/>
            <person name="Markovic C."/>
            <person name="Hall O."/>
            <person name="Minx P."/>
            <person name="Tomlinson C."/>
            <person name="Mitreva M."/>
            <person name="Nelson J."/>
            <person name="Hou S."/>
            <person name="Wollam A."/>
            <person name="Pepin K.H."/>
            <person name="Johnson M."/>
            <person name="Bhonagiri V."/>
            <person name="Nash W.E."/>
            <person name="Warren W."/>
            <person name="Chinwalla A."/>
            <person name="Mardis E.R."/>
            <person name="Wilson R.K."/>
        </authorList>
    </citation>
    <scope>NUCLEOTIDE SEQUENCE [LARGE SCALE GENOMIC DNA]</scope>
    <source>
        <strain evidence="1">DSM 14469</strain>
    </source>
</reference>
<protein>
    <submittedName>
        <fullName evidence="1">Uncharacterized protein</fullName>
    </submittedName>
</protein>
<comment type="caution">
    <text evidence="1">The sequence shown here is derived from an EMBL/GenBank/DDBJ whole genome shotgun (WGS) entry which is preliminary data.</text>
</comment>
<dbReference type="OrthoDB" id="1912710at2"/>
<dbReference type="Proteomes" id="UP000005561">
    <property type="component" value="Unassembled WGS sequence"/>
</dbReference>
<evidence type="ECO:0000313" key="1">
    <source>
        <dbReference type="EMBL" id="EET61877.1"/>
    </source>
</evidence>
<organism evidence="1 2">
    <name type="scientific">Marvinbryantia formatexigens DSM 14469</name>
    <dbReference type="NCBI Taxonomy" id="478749"/>
    <lineage>
        <taxon>Bacteria</taxon>
        <taxon>Bacillati</taxon>
        <taxon>Bacillota</taxon>
        <taxon>Clostridia</taxon>
        <taxon>Lachnospirales</taxon>
        <taxon>Lachnospiraceae</taxon>
        <taxon>Marvinbryantia</taxon>
    </lineage>
</organism>
<keyword evidence="2" id="KW-1185">Reference proteome</keyword>
<name>C6LBS4_9FIRM</name>
<dbReference type="eggNOG" id="ENOG50333XU">
    <property type="taxonomic scope" value="Bacteria"/>
</dbReference>
<sequence>MKRIKAACICQTLHFMLKEDIGHDYAVSLVKQEVEQYKRTLERNHTQYKILEETDQPDGSIMLKVIKQYNSSPVGNYLD</sequence>